<accession>A0A6V7W4D3</accession>
<organism evidence="2 3">
    <name type="scientific">Meloidogyne enterolobii</name>
    <name type="common">Root-knot nematode worm</name>
    <name type="synonym">Meloidogyne mayaguensis</name>
    <dbReference type="NCBI Taxonomy" id="390850"/>
    <lineage>
        <taxon>Eukaryota</taxon>
        <taxon>Metazoa</taxon>
        <taxon>Ecdysozoa</taxon>
        <taxon>Nematoda</taxon>
        <taxon>Chromadorea</taxon>
        <taxon>Rhabditida</taxon>
        <taxon>Tylenchina</taxon>
        <taxon>Tylenchomorpha</taxon>
        <taxon>Tylenchoidea</taxon>
        <taxon>Meloidogynidae</taxon>
        <taxon>Meloidogyninae</taxon>
        <taxon>Meloidogyne</taxon>
    </lineage>
</organism>
<evidence type="ECO:0000313" key="2">
    <source>
        <dbReference type="EMBL" id="CAD2181909.1"/>
    </source>
</evidence>
<reference evidence="2 3" key="1">
    <citation type="submission" date="2020-08" db="EMBL/GenBank/DDBJ databases">
        <authorList>
            <person name="Koutsovoulos G."/>
            <person name="Danchin GJ E."/>
        </authorList>
    </citation>
    <scope>NUCLEOTIDE SEQUENCE [LARGE SCALE GENOMIC DNA]</scope>
</reference>
<gene>
    <name evidence="2" type="ORF">MENT_LOCUS34088</name>
</gene>
<evidence type="ECO:0000313" key="3">
    <source>
        <dbReference type="Proteomes" id="UP000580250"/>
    </source>
</evidence>
<protein>
    <submittedName>
        <fullName evidence="2">Uncharacterized protein</fullName>
    </submittedName>
</protein>
<dbReference type="Proteomes" id="UP000580250">
    <property type="component" value="Unassembled WGS sequence"/>
</dbReference>
<name>A0A6V7W4D3_MELEN</name>
<sequence>MIYVIVRKDSKSKFIKVTNQQDPQSFDAKIDLFKHPVRVMQFNWKDPNVSDQKKNVMIRCKEDESNFVVILDKIRNAEQNEEYKSQYVRSKVCPNDEYLLLIFEDVIQEEVKCEPAIHSNYELNFYEIVFNDQTKKFECKLIENEHRVIENYFNMIDNAQAYIENNMGQYFAEQNAIEVVEDTQQQPHHISRPMQPDLGLTLGRGSPQGGQKRKEKGTKQSNLPKSKKAKPPQKTFIHQQHTLPQQRPSIPQAHAEIPQQHLPIPQQHSDITQLPPAIPQEHPAIPQQQHAIPQQQADIPQQPLFLISFDHQKGQNELRQRMTEFIQQIPQKFRRAMTRYMEELLTYLPNPQTQPPTLTTLEGIQHVLSGRNLIILIL</sequence>
<comment type="caution">
    <text evidence="2">The sequence shown here is derived from an EMBL/GenBank/DDBJ whole genome shotgun (WGS) entry which is preliminary data.</text>
</comment>
<feature type="compositionally biased region" description="Polar residues" evidence="1">
    <location>
        <begin position="236"/>
        <end position="248"/>
    </location>
</feature>
<evidence type="ECO:0000256" key="1">
    <source>
        <dbReference type="SAM" id="MobiDB-lite"/>
    </source>
</evidence>
<proteinExistence type="predicted"/>
<dbReference type="EMBL" id="CAJEWN010000415">
    <property type="protein sequence ID" value="CAD2181909.1"/>
    <property type="molecule type" value="Genomic_DNA"/>
</dbReference>
<feature type="region of interest" description="Disordered" evidence="1">
    <location>
        <begin position="182"/>
        <end position="248"/>
    </location>
</feature>
<dbReference type="AlphaFoldDB" id="A0A6V7W4D3"/>